<dbReference type="InterPro" id="IPR036249">
    <property type="entry name" value="Thioredoxin-like_sf"/>
</dbReference>
<evidence type="ECO:0000313" key="3">
    <source>
        <dbReference type="EMBL" id="SVB63201.1"/>
    </source>
</evidence>
<dbReference type="GO" id="GO:0005737">
    <property type="term" value="C:cytoplasm"/>
    <property type="evidence" value="ECO:0007669"/>
    <property type="project" value="TreeGrafter"/>
</dbReference>
<dbReference type="PROSITE" id="PS50405">
    <property type="entry name" value="GST_CTER"/>
    <property type="match status" value="1"/>
</dbReference>
<dbReference type="SFLD" id="SFLDG00358">
    <property type="entry name" value="Main_(cytGST)"/>
    <property type="match status" value="1"/>
</dbReference>
<feature type="domain" description="GST C-terminal" evidence="2">
    <location>
        <begin position="85"/>
        <end position="209"/>
    </location>
</feature>
<dbReference type="SUPFAM" id="SSF47616">
    <property type="entry name" value="GST C-terminal domain-like"/>
    <property type="match status" value="1"/>
</dbReference>
<dbReference type="Gene3D" id="1.20.1050.10">
    <property type="match status" value="1"/>
</dbReference>
<accession>A0A382FMK6</accession>
<organism evidence="3">
    <name type="scientific">marine metagenome</name>
    <dbReference type="NCBI Taxonomy" id="408172"/>
    <lineage>
        <taxon>unclassified sequences</taxon>
        <taxon>metagenomes</taxon>
        <taxon>ecological metagenomes</taxon>
    </lineage>
</organism>
<name>A0A382FMK6_9ZZZZ</name>
<dbReference type="CDD" id="cd00570">
    <property type="entry name" value="GST_N_family"/>
    <property type="match status" value="1"/>
</dbReference>
<dbReference type="Gene3D" id="3.40.30.10">
    <property type="entry name" value="Glutaredoxin"/>
    <property type="match status" value="1"/>
</dbReference>
<protein>
    <recommendedName>
        <fullName evidence="4">GST N-terminal domain-containing protein</fullName>
    </recommendedName>
</protein>
<dbReference type="CDD" id="cd00299">
    <property type="entry name" value="GST_C_family"/>
    <property type="match status" value="1"/>
</dbReference>
<evidence type="ECO:0000259" key="2">
    <source>
        <dbReference type="PROSITE" id="PS50405"/>
    </source>
</evidence>
<dbReference type="EMBL" id="UINC01050348">
    <property type="protein sequence ID" value="SVB63201.1"/>
    <property type="molecule type" value="Genomic_DNA"/>
</dbReference>
<dbReference type="PANTHER" id="PTHR43968:SF6">
    <property type="entry name" value="GLUTATHIONE S-TRANSFERASE OMEGA"/>
    <property type="match status" value="1"/>
</dbReference>
<dbReference type="InterPro" id="IPR004045">
    <property type="entry name" value="Glutathione_S-Trfase_N"/>
</dbReference>
<sequence>MTLTLYAIPMSTYCAKVRIILRLKSIDHLEIPPPGGTYKTDAYRAIVAAGSIPAIQSGAFVLHDSDAISEYLEDNYPDPAMRPENPQVRARLRSIARYHDTRLEPALRTLFGFIGRAKSSDKTKTALATLEDCLERLENLIDPSPYLWGDRLSLADCAYPTTLFMIQDVSAALQRTIELPDKVMAWRKALYNNVTISQIVDENRDAVSSWLISITESA</sequence>
<evidence type="ECO:0000259" key="1">
    <source>
        <dbReference type="PROSITE" id="PS50404"/>
    </source>
</evidence>
<dbReference type="InterPro" id="IPR040079">
    <property type="entry name" value="Glutathione_S-Trfase"/>
</dbReference>
<dbReference type="SUPFAM" id="SSF52833">
    <property type="entry name" value="Thioredoxin-like"/>
    <property type="match status" value="1"/>
</dbReference>
<dbReference type="Pfam" id="PF13410">
    <property type="entry name" value="GST_C_2"/>
    <property type="match status" value="1"/>
</dbReference>
<evidence type="ECO:0008006" key="4">
    <source>
        <dbReference type="Google" id="ProtNLM"/>
    </source>
</evidence>
<dbReference type="AlphaFoldDB" id="A0A382FMK6"/>
<feature type="domain" description="GST N-terminal" evidence="1">
    <location>
        <begin position="1"/>
        <end position="80"/>
    </location>
</feature>
<dbReference type="InterPro" id="IPR010987">
    <property type="entry name" value="Glutathione-S-Trfase_C-like"/>
</dbReference>
<dbReference type="InterPro" id="IPR036282">
    <property type="entry name" value="Glutathione-S-Trfase_C_sf"/>
</dbReference>
<proteinExistence type="predicted"/>
<dbReference type="SFLD" id="SFLDS00019">
    <property type="entry name" value="Glutathione_Transferase_(cytos"/>
    <property type="match status" value="1"/>
</dbReference>
<gene>
    <name evidence="3" type="ORF">METZ01_LOCUS216055</name>
</gene>
<dbReference type="Pfam" id="PF13417">
    <property type="entry name" value="GST_N_3"/>
    <property type="match status" value="1"/>
</dbReference>
<dbReference type="PANTHER" id="PTHR43968">
    <property type="match status" value="1"/>
</dbReference>
<reference evidence="3" key="1">
    <citation type="submission" date="2018-05" db="EMBL/GenBank/DDBJ databases">
        <authorList>
            <person name="Lanie J.A."/>
            <person name="Ng W.-L."/>
            <person name="Kazmierczak K.M."/>
            <person name="Andrzejewski T.M."/>
            <person name="Davidsen T.M."/>
            <person name="Wayne K.J."/>
            <person name="Tettelin H."/>
            <person name="Glass J.I."/>
            <person name="Rusch D."/>
            <person name="Podicherti R."/>
            <person name="Tsui H.-C.T."/>
            <person name="Winkler M.E."/>
        </authorList>
    </citation>
    <scope>NUCLEOTIDE SEQUENCE</scope>
</reference>
<dbReference type="PROSITE" id="PS50404">
    <property type="entry name" value="GST_NTER"/>
    <property type="match status" value="1"/>
</dbReference>
<dbReference type="InterPro" id="IPR050983">
    <property type="entry name" value="GST_Omega/HSP26"/>
</dbReference>